<dbReference type="SMART" id="SM00903">
    <property type="entry name" value="Flavin_Reduct"/>
    <property type="match status" value="1"/>
</dbReference>
<organism evidence="4 5">
    <name type="scientific">Mycolicibacterium hippocampi</name>
    <dbReference type="NCBI Taxonomy" id="659824"/>
    <lineage>
        <taxon>Bacteria</taxon>
        <taxon>Bacillati</taxon>
        <taxon>Actinomycetota</taxon>
        <taxon>Actinomycetes</taxon>
        <taxon>Mycobacteriales</taxon>
        <taxon>Mycobacteriaceae</taxon>
        <taxon>Mycolicibacterium</taxon>
    </lineage>
</organism>
<gene>
    <name evidence="4" type="ORF">MHIP_46530</name>
</gene>
<dbReference type="PANTHER" id="PTHR30466">
    <property type="entry name" value="FLAVIN REDUCTASE"/>
    <property type="match status" value="1"/>
</dbReference>
<dbReference type="InterPro" id="IPR002563">
    <property type="entry name" value="Flavin_Rdtase-like_dom"/>
</dbReference>
<evidence type="ECO:0000313" key="5">
    <source>
        <dbReference type="Proteomes" id="UP000465304"/>
    </source>
</evidence>
<dbReference type="Pfam" id="PF01613">
    <property type="entry name" value="Flavin_Reduct"/>
    <property type="match status" value="1"/>
</dbReference>
<evidence type="ECO:0000256" key="2">
    <source>
        <dbReference type="ARBA" id="ARBA00023002"/>
    </source>
</evidence>
<comment type="caution">
    <text evidence="4">The sequence shown here is derived from an EMBL/GenBank/DDBJ whole genome shotgun (WGS) entry which is preliminary data.</text>
</comment>
<dbReference type="PANTHER" id="PTHR30466:SF11">
    <property type="entry name" value="FLAVIN-DEPENDENT MONOOXYGENASE, REDUCTASE SUBUNIT HSAB"/>
    <property type="match status" value="1"/>
</dbReference>
<dbReference type="SUPFAM" id="SSF50475">
    <property type="entry name" value="FMN-binding split barrel"/>
    <property type="match status" value="1"/>
</dbReference>
<dbReference type="GO" id="GO:0042602">
    <property type="term" value="F:riboflavin reductase (NADPH) activity"/>
    <property type="evidence" value="ECO:0007669"/>
    <property type="project" value="TreeGrafter"/>
</dbReference>
<dbReference type="Proteomes" id="UP000465304">
    <property type="component" value="Unassembled WGS sequence"/>
</dbReference>
<evidence type="ECO:0000313" key="4">
    <source>
        <dbReference type="EMBL" id="GFH04170.1"/>
    </source>
</evidence>
<dbReference type="GO" id="GO:0010181">
    <property type="term" value="F:FMN binding"/>
    <property type="evidence" value="ECO:0007669"/>
    <property type="project" value="InterPro"/>
</dbReference>
<keyword evidence="5" id="KW-1185">Reference proteome</keyword>
<keyword evidence="2" id="KW-0560">Oxidoreductase</keyword>
<dbReference type="AlphaFoldDB" id="A0A7I9ZT02"/>
<evidence type="ECO:0000259" key="3">
    <source>
        <dbReference type="SMART" id="SM00903"/>
    </source>
</evidence>
<sequence length="171" mass="17965">MSMELQRCPADSAELRRAFGCFPSGVTAVCAVIGGEPVGMAASSFTPVSIDPPLASISVQNSSTTWPRLRNQRRLGLSVLAEDHAAAAISLSRKVGDRFAGVSWGELANGAVLIDGASAWWDCRVHAEVAAGDHTIVLLEICALGVAADTPPLVFHGSRFRRLAVVAQEPT</sequence>
<comment type="similarity">
    <text evidence="1">Belongs to the non-flavoprotein flavin reductase family.</text>
</comment>
<protein>
    <submittedName>
        <fullName evidence="4">Oxidoreductase</fullName>
    </submittedName>
</protein>
<accession>A0A7I9ZT02</accession>
<dbReference type="InterPro" id="IPR012349">
    <property type="entry name" value="Split_barrel_FMN-bd"/>
</dbReference>
<reference evidence="4 5" key="1">
    <citation type="journal article" date="2019" name="Emerg. Microbes Infect.">
        <title>Comprehensive subspecies identification of 175 nontuberculous mycobacteria species based on 7547 genomic profiles.</title>
        <authorList>
            <person name="Matsumoto Y."/>
            <person name="Kinjo T."/>
            <person name="Motooka D."/>
            <person name="Nabeya D."/>
            <person name="Jung N."/>
            <person name="Uechi K."/>
            <person name="Horii T."/>
            <person name="Iida T."/>
            <person name="Fujita J."/>
            <person name="Nakamura S."/>
        </authorList>
    </citation>
    <scope>NUCLEOTIDE SEQUENCE [LARGE SCALE GENOMIC DNA]</scope>
    <source>
        <strain evidence="4 5">JCM 30996</strain>
    </source>
</reference>
<dbReference type="InterPro" id="IPR050268">
    <property type="entry name" value="NADH-dep_flavin_reductase"/>
</dbReference>
<evidence type="ECO:0000256" key="1">
    <source>
        <dbReference type="ARBA" id="ARBA00008898"/>
    </source>
</evidence>
<dbReference type="EMBL" id="BLLB01000002">
    <property type="protein sequence ID" value="GFH04170.1"/>
    <property type="molecule type" value="Genomic_DNA"/>
</dbReference>
<name>A0A7I9ZT02_9MYCO</name>
<proteinExistence type="inferred from homology"/>
<dbReference type="Gene3D" id="2.30.110.10">
    <property type="entry name" value="Electron Transport, Fmn-binding Protein, Chain A"/>
    <property type="match status" value="1"/>
</dbReference>
<feature type="domain" description="Flavin reductase like" evidence="3">
    <location>
        <begin position="19"/>
        <end position="162"/>
    </location>
</feature>